<keyword evidence="3" id="KW-1185">Reference proteome</keyword>
<evidence type="ECO:0000256" key="1">
    <source>
        <dbReference type="SAM" id="SignalP"/>
    </source>
</evidence>
<dbReference type="RefSeq" id="WP_257596034.1">
    <property type="nucleotide sequence ID" value="NZ_JANKHH010000005.1"/>
</dbReference>
<dbReference type="Proteomes" id="UP001206067">
    <property type="component" value="Unassembled WGS sequence"/>
</dbReference>
<proteinExistence type="predicted"/>
<feature type="chain" id="PRO_5045566661" evidence="1">
    <location>
        <begin position="20"/>
        <end position="44"/>
    </location>
</feature>
<sequence>MRKLLTVLALSGTAMFMTACNTVDGAVEDVESVGDCADGVEGNC</sequence>
<evidence type="ECO:0000313" key="3">
    <source>
        <dbReference type="Proteomes" id="UP001206067"/>
    </source>
</evidence>
<reference evidence="2 3" key="1">
    <citation type="submission" date="2022-08" db="EMBL/GenBank/DDBJ databases">
        <title>Polyphasic taxonomy analysis of Qipengyuania sp.RS5-5.</title>
        <authorList>
            <person name="Xamxidin M."/>
            <person name="Wu M."/>
        </authorList>
    </citation>
    <scope>NUCLEOTIDE SEQUENCE [LARGE SCALE GENOMIC DNA]</scope>
    <source>
        <strain evidence="2 3">RS5-5</strain>
    </source>
</reference>
<evidence type="ECO:0000313" key="2">
    <source>
        <dbReference type="EMBL" id="MCR2834229.1"/>
    </source>
</evidence>
<protein>
    <submittedName>
        <fullName evidence="2">Entericidin EcnA/B family protein</fullName>
    </submittedName>
</protein>
<gene>
    <name evidence="2" type="ORF">NSO95_09760</name>
</gene>
<dbReference type="EMBL" id="JANKHH010000005">
    <property type="protein sequence ID" value="MCR2834229.1"/>
    <property type="molecule type" value="Genomic_DNA"/>
</dbReference>
<comment type="caution">
    <text evidence="2">The sequence shown here is derived from an EMBL/GenBank/DDBJ whole genome shotgun (WGS) entry which is preliminary data.</text>
</comment>
<name>A0ABT1XRE7_9SPHN</name>
<organism evidence="2 3">
    <name type="scientific">Parerythrobacter lacustris</name>
    <dbReference type="NCBI Taxonomy" id="2969984"/>
    <lineage>
        <taxon>Bacteria</taxon>
        <taxon>Pseudomonadati</taxon>
        <taxon>Pseudomonadota</taxon>
        <taxon>Alphaproteobacteria</taxon>
        <taxon>Sphingomonadales</taxon>
        <taxon>Erythrobacteraceae</taxon>
        <taxon>Parerythrobacter</taxon>
    </lineage>
</organism>
<keyword evidence="1" id="KW-0732">Signal</keyword>
<feature type="signal peptide" evidence="1">
    <location>
        <begin position="1"/>
        <end position="19"/>
    </location>
</feature>
<dbReference type="PROSITE" id="PS51257">
    <property type="entry name" value="PROKAR_LIPOPROTEIN"/>
    <property type="match status" value="1"/>
</dbReference>
<accession>A0ABT1XRE7</accession>